<dbReference type="OrthoDB" id="2004788at2"/>
<protein>
    <recommendedName>
        <fullName evidence="6">TM2 domain-containing protein</fullName>
    </recommendedName>
</protein>
<comment type="subcellular location">
    <subcellularLocation>
        <location evidence="1">Membrane</location>
        <topology evidence="1">Multi-pass membrane protein</topology>
    </subcellularLocation>
</comment>
<evidence type="ECO:0000256" key="2">
    <source>
        <dbReference type="ARBA" id="ARBA00022692"/>
    </source>
</evidence>
<dbReference type="PANTHER" id="PTHR21016">
    <property type="entry name" value="BETA-AMYLOID BINDING PROTEIN-RELATED"/>
    <property type="match status" value="1"/>
</dbReference>
<accession>T0HSS2</accession>
<reference evidence="7 8" key="1">
    <citation type="journal article" date="2013" name="Genome Announc.">
        <title>Genome Sequence of Novosphingobium lindaniclasticum LE124T, Isolated from a Hexachlorocyclohexane Dumpsite.</title>
        <authorList>
            <person name="Saxena A."/>
            <person name="Nayyar N."/>
            <person name="Sangwan N."/>
            <person name="Kumari R."/>
            <person name="Khurana J.P."/>
            <person name="Lal R."/>
        </authorList>
    </citation>
    <scope>NUCLEOTIDE SEQUENCE [LARGE SCALE GENOMIC DNA]</scope>
    <source>
        <strain evidence="7 8">LE124</strain>
    </source>
</reference>
<keyword evidence="2 5" id="KW-0812">Transmembrane</keyword>
<dbReference type="EMBL" id="ATHL01000072">
    <property type="protein sequence ID" value="EQB16142.1"/>
    <property type="molecule type" value="Genomic_DNA"/>
</dbReference>
<sequence>MSNTDSSNAAMAGLLYQANAKSTGVTYLLWFFLGALGAHRFYAGKAAGGIVQLVLFLLGWSTIWIFGFGLLFLTPLGIWVLVDAFLIPGWLRQYNTNLVHRVLA</sequence>
<dbReference type="AlphaFoldDB" id="T0HSS2"/>
<dbReference type="Pfam" id="PF05154">
    <property type="entry name" value="TM2"/>
    <property type="match status" value="1"/>
</dbReference>
<dbReference type="PATRIC" id="fig|1096930.3.peg.1948"/>
<dbReference type="GO" id="GO:0016020">
    <property type="term" value="C:membrane"/>
    <property type="evidence" value="ECO:0007669"/>
    <property type="project" value="UniProtKB-SubCell"/>
</dbReference>
<evidence type="ECO:0000256" key="1">
    <source>
        <dbReference type="ARBA" id="ARBA00004141"/>
    </source>
</evidence>
<keyword evidence="3 5" id="KW-1133">Transmembrane helix</keyword>
<keyword evidence="8" id="KW-1185">Reference proteome</keyword>
<dbReference type="PANTHER" id="PTHR21016:SF25">
    <property type="entry name" value="TM2 DOMAIN-CONTAINING PROTEIN DDB_G0277895-RELATED"/>
    <property type="match status" value="1"/>
</dbReference>
<evidence type="ECO:0000256" key="5">
    <source>
        <dbReference type="SAM" id="Phobius"/>
    </source>
</evidence>
<feature type="domain" description="TM2" evidence="6">
    <location>
        <begin position="20"/>
        <end position="66"/>
    </location>
</feature>
<evidence type="ECO:0000313" key="7">
    <source>
        <dbReference type="EMBL" id="EQB16142.1"/>
    </source>
</evidence>
<dbReference type="RefSeq" id="WP_021233848.1">
    <property type="nucleotide sequence ID" value="NZ_ATHL01000072.1"/>
</dbReference>
<feature type="transmembrane region" description="Helical" evidence="5">
    <location>
        <begin position="54"/>
        <end position="82"/>
    </location>
</feature>
<evidence type="ECO:0000256" key="3">
    <source>
        <dbReference type="ARBA" id="ARBA00022989"/>
    </source>
</evidence>
<organism evidence="7 8">
    <name type="scientific">Novosphingobium lindaniclasticum LE124</name>
    <dbReference type="NCBI Taxonomy" id="1096930"/>
    <lineage>
        <taxon>Bacteria</taxon>
        <taxon>Pseudomonadati</taxon>
        <taxon>Pseudomonadota</taxon>
        <taxon>Alphaproteobacteria</taxon>
        <taxon>Sphingomonadales</taxon>
        <taxon>Sphingomonadaceae</taxon>
        <taxon>Novosphingobium</taxon>
    </lineage>
</organism>
<dbReference type="InterPro" id="IPR050932">
    <property type="entry name" value="TM2D1-3-like"/>
</dbReference>
<evidence type="ECO:0000259" key="6">
    <source>
        <dbReference type="Pfam" id="PF05154"/>
    </source>
</evidence>
<name>T0HSS2_9SPHN</name>
<dbReference type="eggNOG" id="COG2314">
    <property type="taxonomic scope" value="Bacteria"/>
</dbReference>
<evidence type="ECO:0000313" key="8">
    <source>
        <dbReference type="Proteomes" id="UP000015527"/>
    </source>
</evidence>
<keyword evidence="4 5" id="KW-0472">Membrane</keyword>
<gene>
    <name evidence="7" type="ORF">L284_09835</name>
</gene>
<dbReference type="InterPro" id="IPR007829">
    <property type="entry name" value="TM2"/>
</dbReference>
<feature type="transmembrane region" description="Helical" evidence="5">
    <location>
        <begin position="24"/>
        <end position="42"/>
    </location>
</feature>
<evidence type="ECO:0000256" key="4">
    <source>
        <dbReference type="ARBA" id="ARBA00023136"/>
    </source>
</evidence>
<proteinExistence type="predicted"/>
<comment type="caution">
    <text evidence="7">The sequence shown here is derived from an EMBL/GenBank/DDBJ whole genome shotgun (WGS) entry which is preliminary data.</text>
</comment>
<dbReference type="Proteomes" id="UP000015527">
    <property type="component" value="Unassembled WGS sequence"/>
</dbReference>